<reference evidence="2 3" key="1">
    <citation type="submission" date="2019-02" db="EMBL/GenBank/DDBJ databases">
        <title>Prokaryotic population dynamics and viral predation in marine succession experiment using metagenomics: the confinement effect.</title>
        <authorList>
            <person name="Haro-Moreno J.M."/>
            <person name="Rodriguez-Valera F."/>
            <person name="Lopez-Perez M."/>
        </authorList>
    </citation>
    <scope>NUCLEOTIDE SEQUENCE [LARGE SCALE GENOMIC DNA]</scope>
    <source>
        <strain evidence="2">MED-G158</strain>
    </source>
</reference>
<dbReference type="GO" id="GO:0005524">
    <property type="term" value="F:ATP binding"/>
    <property type="evidence" value="ECO:0007669"/>
    <property type="project" value="UniProtKB-UniRule"/>
</dbReference>
<keyword evidence="1" id="KW-0547">Nucleotide-binding</keyword>
<comment type="pathway">
    <text evidence="1">Amino-sugar metabolism; 1,6-anhydro-N-acetylmuramate degradation.</text>
</comment>
<comment type="similarity">
    <text evidence="1">Belongs to the anhydro-N-acetylmuramic acid kinase family.</text>
</comment>
<dbReference type="EMBL" id="SHAH01000047">
    <property type="protein sequence ID" value="RZO75744.1"/>
    <property type="molecule type" value="Genomic_DNA"/>
</dbReference>
<dbReference type="InterPro" id="IPR005338">
    <property type="entry name" value="Anhydro_N_Ac-Mur_kinase"/>
</dbReference>
<comment type="pathway">
    <text evidence="1">Cell wall biogenesis; peptidoglycan recycling.</text>
</comment>
<dbReference type="PANTHER" id="PTHR30605:SF0">
    <property type="entry name" value="ANHYDRO-N-ACETYLMURAMIC ACID KINASE"/>
    <property type="match status" value="1"/>
</dbReference>
<comment type="function">
    <text evidence="1">Catalyzes the specific phosphorylation of 1,6-anhydro-N-acetylmuramic acid (anhMurNAc) with the simultaneous cleavage of the 1,6-anhydro ring, generating MurNAc-6-P. Is required for the utilization of anhMurNAc either imported from the medium or derived from its own cell wall murein, and thus plays a role in cell wall recycling.</text>
</comment>
<dbReference type="GO" id="GO:0009254">
    <property type="term" value="P:peptidoglycan turnover"/>
    <property type="evidence" value="ECO:0007669"/>
    <property type="project" value="UniProtKB-UniRule"/>
</dbReference>
<evidence type="ECO:0000313" key="3">
    <source>
        <dbReference type="Proteomes" id="UP000320404"/>
    </source>
</evidence>
<dbReference type="UniPathway" id="UPA00343"/>
<keyword evidence="1" id="KW-0119">Carbohydrate metabolism</keyword>
<dbReference type="PANTHER" id="PTHR30605">
    <property type="entry name" value="ANHYDRO-N-ACETYLMURAMIC ACID KINASE"/>
    <property type="match status" value="1"/>
</dbReference>
<organism evidence="2 3">
    <name type="scientific">OM182 bacterium</name>
    <dbReference type="NCBI Taxonomy" id="2510334"/>
    <lineage>
        <taxon>Bacteria</taxon>
        <taxon>Pseudomonadati</taxon>
        <taxon>Pseudomonadota</taxon>
        <taxon>Gammaproteobacteria</taxon>
        <taxon>OMG group</taxon>
        <taxon>OM182 clade</taxon>
    </lineage>
</organism>
<dbReference type="InterPro" id="IPR043129">
    <property type="entry name" value="ATPase_NBD"/>
</dbReference>
<name>A0A520RZZ7_9GAMM</name>
<dbReference type="HAMAP" id="MF_01270">
    <property type="entry name" value="AnhMurNAc_kinase"/>
    <property type="match status" value="1"/>
</dbReference>
<keyword evidence="1" id="KW-0067">ATP-binding</keyword>
<evidence type="ECO:0000256" key="1">
    <source>
        <dbReference type="HAMAP-Rule" id="MF_01270"/>
    </source>
</evidence>
<dbReference type="GO" id="GO:0016301">
    <property type="term" value="F:kinase activity"/>
    <property type="evidence" value="ECO:0007669"/>
    <property type="project" value="UniProtKB-KW"/>
</dbReference>
<feature type="binding site" evidence="1">
    <location>
        <begin position="13"/>
        <end position="20"/>
    </location>
    <ligand>
        <name>ATP</name>
        <dbReference type="ChEBI" id="CHEBI:30616"/>
    </ligand>
</feature>
<sequence>MAENELYIGLISGTSVDGVDSVLVNFQQDTPELIASHSHPIGDPLRENILALCVGEDIRLSEFGQTHIELGKIFAEAANAVLNKAGVESNAVTAIGSHGQTVWHEPNAGNPFSLQLADANTIAQRTGITTVADMRGRDISAGGQGAPLAPLLHQHIFASSSENRAIINIGGISNVTCLRQGAKPIAFDAGPGNVLMDFWINKHQQKKYDEGGGWASSGTVHNELLQLCRNEPYFSKALPKSSGRELFNGSWLENKLAQCQGAIQPQDVQATMLQLTVDTIVDALDPHCQSLFICGGGAHNRALMQGLAQARPNCTVASTLTLGVDPDWVEAIAFAWIARETCAGRKIDTSGFTGTSAAVMLGGIYRA</sequence>
<keyword evidence="1 2" id="KW-0418">Kinase</keyword>
<dbReference type="GO" id="GO:0097175">
    <property type="term" value="P:1,6-anhydro-N-acetyl-beta-muramic acid catabolic process"/>
    <property type="evidence" value="ECO:0007669"/>
    <property type="project" value="UniProtKB-UniRule"/>
</dbReference>
<dbReference type="GO" id="GO:0006040">
    <property type="term" value="P:amino sugar metabolic process"/>
    <property type="evidence" value="ECO:0007669"/>
    <property type="project" value="InterPro"/>
</dbReference>
<proteinExistence type="inferred from homology"/>
<dbReference type="EC" id="2.7.1.170" evidence="1"/>
<dbReference type="Gene3D" id="3.30.420.40">
    <property type="match status" value="2"/>
</dbReference>
<dbReference type="UniPathway" id="UPA00544"/>
<dbReference type="Proteomes" id="UP000320404">
    <property type="component" value="Unassembled WGS sequence"/>
</dbReference>
<dbReference type="SUPFAM" id="SSF53067">
    <property type="entry name" value="Actin-like ATPase domain"/>
    <property type="match status" value="1"/>
</dbReference>
<dbReference type="NCBIfam" id="NF007139">
    <property type="entry name" value="PRK09585.1-3"/>
    <property type="match status" value="1"/>
</dbReference>
<comment type="catalytic activity">
    <reaction evidence="1">
        <text>1,6-anhydro-N-acetyl-beta-muramate + ATP + H2O = N-acetyl-D-muramate 6-phosphate + ADP + H(+)</text>
        <dbReference type="Rhea" id="RHEA:24952"/>
        <dbReference type="ChEBI" id="CHEBI:15377"/>
        <dbReference type="ChEBI" id="CHEBI:15378"/>
        <dbReference type="ChEBI" id="CHEBI:30616"/>
        <dbReference type="ChEBI" id="CHEBI:58690"/>
        <dbReference type="ChEBI" id="CHEBI:58722"/>
        <dbReference type="ChEBI" id="CHEBI:456216"/>
        <dbReference type="EC" id="2.7.1.170"/>
    </reaction>
</comment>
<accession>A0A520RZZ7</accession>
<dbReference type="AlphaFoldDB" id="A0A520RZZ7"/>
<protein>
    <recommendedName>
        <fullName evidence="1">Anhydro-N-acetylmuramic acid kinase</fullName>
        <ecNumber evidence="1">2.7.1.170</ecNumber>
    </recommendedName>
    <alternativeName>
        <fullName evidence="1">AnhMurNAc kinase</fullName>
    </alternativeName>
</protein>
<dbReference type="Pfam" id="PF03702">
    <property type="entry name" value="AnmK"/>
    <property type="match status" value="1"/>
</dbReference>
<evidence type="ECO:0000313" key="2">
    <source>
        <dbReference type="EMBL" id="RZO75744.1"/>
    </source>
</evidence>
<comment type="caution">
    <text evidence="2">The sequence shown here is derived from an EMBL/GenBank/DDBJ whole genome shotgun (WGS) entry which is preliminary data.</text>
</comment>
<dbReference type="GO" id="GO:0016773">
    <property type="term" value="F:phosphotransferase activity, alcohol group as acceptor"/>
    <property type="evidence" value="ECO:0007669"/>
    <property type="project" value="UniProtKB-UniRule"/>
</dbReference>
<keyword evidence="1 2" id="KW-0808">Transferase</keyword>
<gene>
    <name evidence="1" type="primary">anmK</name>
    <name evidence="2" type="ORF">EVA69_03815</name>
</gene>
<dbReference type="CDD" id="cd24050">
    <property type="entry name" value="ASKHA_NBD_ANMK"/>
    <property type="match status" value="1"/>
</dbReference>